<comment type="cofactor">
    <cofactor evidence="7">
        <name>heme</name>
        <dbReference type="ChEBI" id="CHEBI:30413"/>
    </cofactor>
</comment>
<gene>
    <name evidence="9" type="ORF">EDD58_11210</name>
</gene>
<dbReference type="RefSeq" id="WP_131926678.1">
    <property type="nucleotide sequence ID" value="NZ_SMAG01000012.1"/>
</dbReference>
<dbReference type="Pfam" id="PF00067">
    <property type="entry name" value="p450"/>
    <property type="match status" value="1"/>
</dbReference>
<sequence length="445" mass="52083">MKENASAHSEVVFDDSNLIFKKNPLQYVYSLSLQHPESNMLRLRFGFKYVYILINPDLVQELLVTKERYFKKTSGLKTFGDLLGEGLLTSEGKTHIRQRRWMQPSFHPQKMEAFVDSMTIQTAQFIEDWKDGESRIITDDMMELTLKLIMGTMFGSLVPKEKMQEIYQILMDITKYTTQWKIFMKTPLWLRKRLYRKYYQAIQELDSVLFELIDQLRERTNTPTTILTMLMETKDEVDGSQMSNQEIRDQIMGIFLASQETTSFSLSWMWYALSQHPEVEEKLVKEWEQVLAGRELSLKDFVHLSYTQAVVCESLRLHATHFGREVKESVELGGYTVSPGDSVIVSQYVLHRNPFYFDQPESFKPERFMGDLLKRIPKYQYIPFGAGQRICLGKHLTLLLSTIVLQVIGSKYSLQLKEGHPDIQMQPIITLKPSHKIEMITTHRR</sequence>
<dbReference type="InterPro" id="IPR017972">
    <property type="entry name" value="Cyt_P450_CS"/>
</dbReference>
<evidence type="ECO:0000256" key="8">
    <source>
        <dbReference type="RuleBase" id="RU000461"/>
    </source>
</evidence>
<feature type="binding site" description="axial binding residue" evidence="7">
    <location>
        <position position="391"/>
    </location>
    <ligand>
        <name>heme</name>
        <dbReference type="ChEBI" id="CHEBI:30413"/>
    </ligand>
    <ligandPart>
        <name>Fe</name>
        <dbReference type="ChEBI" id="CHEBI:18248"/>
    </ligandPart>
</feature>
<dbReference type="EMBL" id="SMAG01000012">
    <property type="protein sequence ID" value="TCS92387.1"/>
    <property type="molecule type" value="Genomic_DNA"/>
</dbReference>
<keyword evidence="5 7" id="KW-0408">Iron</keyword>
<dbReference type="InterPro" id="IPR036396">
    <property type="entry name" value="Cyt_P450_sf"/>
</dbReference>
<keyword evidence="2 7" id="KW-0349">Heme</keyword>
<evidence type="ECO:0000256" key="7">
    <source>
        <dbReference type="PIRSR" id="PIRSR602401-1"/>
    </source>
</evidence>
<keyword evidence="10" id="KW-1185">Reference proteome</keyword>
<dbReference type="GO" id="GO:0005506">
    <property type="term" value="F:iron ion binding"/>
    <property type="evidence" value="ECO:0007669"/>
    <property type="project" value="InterPro"/>
</dbReference>
<dbReference type="Gene3D" id="1.10.630.10">
    <property type="entry name" value="Cytochrome P450"/>
    <property type="match status" value="1"/>
</dbReference>
<protein>
    <submittedName>
        <fullName evidence="9">Cytochrome P450</fullName>
    </submittedName>
</protein>
<dbReference type="InterPro" id="IPR050196">
    <property type="entry name" value="Cytochrome_P450_Monoox"/>
</dbReference>
<evidence type="ECO:0000256" key="5">
    <source>
        <dbReference type="ARBA" id="ARBA00023004"/>
    </source>
</evidence>
<dbReference type="GO" id="GO:0016705">
    <property type="term" value="F:oxidoreductase activity, acting on paired donors, with incorporation or reduction of molecular oxygen"/>
    <property type="evidence" value="ECO:0007669"/>
    <property type="project" value="InterPro"/>
</dbReference>
<evidence type="ECO:0000256" key="3">
    <source>
        <dbReference type="ARBA" id="ARBA00022723"/>
    </source>
</evidence>
<evidence type="ECO:0000256" key="6">
    <source>
        <dbReference type="ARBA" id="ARBA00023033"/>
    </source>
</evidence>
<dbReference type="PANTHER" id="PTHR24291:SF50">
    <property type="entry name" value="BIFUNCTIONAL ALBAFLAVENONE MONOOXYGENASE_TERPENE SYNTHASE"/>
    <property type="match status" value="1"/>
</dbReference>
<dbReference type="GO" id="GO:0020037">
    <property type="term" value="F:heme binding"/>
    <property type="evidence" value="ECO:0007669"/>
    <property type="project" value="InterPro"/>
</dbReference>
<dbReference type="InterPro" id="IPR002401">
    <property type="entry name" value="Cyt_P450_E_grp-I"/>
</dbReference>
<accession>A0A4V2UUR0</accession>
<evidence type="ECO:0000313" key="9">
    <source>
        <dbReference type="EMBL" id="TCS92387.1"/>
    </source>
</evidence>
<dbReference type="PANTHER" id="PTHR24291">
    <property type="entry name" value="CYTOCHROME P450 FAMILY 4"/>
    <property type="match status" value="1"/>
</dbReference>
<dbReference type="Proteomes" id="UP000294937">
    <property type="component" value="Unassembled WGS sequence"/>
</dbReference>
<evidence type="ECO:0000256" key="1">
    <source>
        <dbReference type="ARBA" id="ARBA00010617"/>
    </source>
</evidence>
<dbReference type="PROSITE" id="PS00086">
    <property type="entry name" value="CYTOCHROME_P450"/>
    <property type="match status" value="1"/>
</dbReference>
<organism evidence="9 10">
    <name type="scientific">Hazenella coriacea</name>
    <dbReference type="NCBI Taxonomy" id="1179467"/>
    <lineage>
        <taxon>Bacteria</taxon>
        <taxon>Bacillati</taxon>
        <taxon>Bacillota</taxon>
        <taxon>Bacilli</taxon>
        <taxon>Bacillales</taxon>
        <taxon>Thermoactinomycetaceae</taxon>
        <taxon>Hazenella</taxon>
    </lineage>
</organism>
<keyword evidence="4 8" id="KW-0560">Oxidoreductase</keyword>
<comment type="caution">
    <text evidence="9">The sequence shown here is derived from an EMBL/GenBank/DDBJ whole genome shotgun (WGS) entry which is preliminary data.</text>
</comment>
<dbReference type="GO" id="GO:0004497">
    <property type="term" value="F:monooxygenase activity"/>
    <property type="evidence" value="ECO:0007669"/>
    <property type="project" value="UniProtKB-KW"/>
</dbReference>
<dbReference type="OrthoDB" id="9789468at2"/>
<dbReference type="PRINTS" id="PR00463">
    <property type="entry name" value="EP450I"/>
</dbReference>
<proteinExistence type="inferred from homology"/>
<dbReference type="InterPro" id="IPR001128">
    <property type="entry name" value="Cyt_P450"/>
</dbReference>
<evidence type="ECO:0000256" key="2">
    <source>
        <dbReference type="ARBA" id="ARBA00022617"/>
    </source>
</evidence>
<evidence type="ECO:0000313" key="10">
    <source>
        <dbReference type="Proteomes" id="UP000294937"/>
    </source>
</evidence>
<dbReference type="AlphaFoldDB" id="A0A4V2UUR0"/>
<reference evidence="9 10" key="1">
    <citation type="submission" date="2019-03" db="EMBL/GenBank/DDBJ databases">
        <title>Genomic Encyclopedia of Type Strains, Phase IV (KMG-IV): sequencing the most valuable type-strain genomes for metagenomic binning, comparative biology and taxonomic classification.</title>
        <authorList>
            <person name="Goeker M."/>
        </authorList>
    </citation>
    <scope>NUCLEOTIDE SEQUENCE [LARGE SCALE GENOMIC DNA]</scope>
    <source>
        <strain evidence="9 10">DSM 45707</strain>
    </source>
</reference>
<keyword evidence="3 7" id="KW-0479">Metal-binding</keyword>
<keyword evidence="6 8" id="KW-0503">Monooxygenase</keyword>
<dbReference type="SUPFAM" id="SSF48264">
    <property type="entry name" value="Cytochrome P450"/>
    <property type="match status" value="1"/>
</dbReference>
<evidence type="ECO:0000256" key="4">
    <source>
        <dbReference type="ARBA" id="ARBA00023002"/>
    </source>
</evidence>
<dbReference type="PRINTS" id="PR00385">
    <property type="entry name" value="P450"/>
</dbReference>
<name>A0A4V2UUR0_9BACL</name>
<comment type="similarity">
    <text evidence="1 8">Belongs to the cytochrome P450 family.</text>
</comment>